<dbReference type="InterPro" id="IPR032745">
    <property type="entry name" value="GRIN_C"/>
</dbReference>
<dbReference type="GO" id="GO:0005886">
    <property type="term" value="C:plasma membrane"/>
    <property type="evidence" value="ECO:0007669"/>
    <property type="project" value="TreeGrafter"/>
</dbReference>
<dbReference type="GO" id="GO:0031175">
    <property type="term" value="P:neuron projection development"/>
    <property type="evidence" value="ECO:0007669"/>
    <property type="project" value="TreeGrafter"/>
</dbReference>
<organism evidence="3 4">
    <name type="scientific">Owenia fusiformis</name>
    <name type="common">Polychaete worm</name>
    <dbReference type="NCBI Taxonomy" id="6347"/>
    <lineage>
        <taxon>Eukaryota</taxon>
        <taxon>Metazoa</taxon>
        <taxon>Spiralia</taxon>
        <taxon>Lophotrochozoa</taxon>
        <taxon>Annelida</taxon>
        <taxon>Polychaeta</taxon>
        <taxon>Sedentaria</taxon>
        <taxon>Canalipalpata</taxon>
        <taxon>Sabellida</taxon>
        <taxon>Oweniida</taxon>
        <taxon>Oweniidae</taxon>
        <taxon>Owenia</taxon>
    </lineage>
</organism>
<dbReference type="PANTHER" id="PTHR15718">
    <property type="entry name" value="G PROTEIN-REGULATED INDUCER OF NEURITE OUTGROWTH C-TERMINAL DOMAIN-CONTAINING PROTEIN"/>
    <property type="match status" value="1"/>
</dbReference>
<keyword evidence="4" id="KW-1185">Reference proteome</keyword>
<gene>
    <name evidence="3" type="ORF">OFUS_LOCUS19707</name>
</gene>
<dbReference type="Proteomes" id="UP000749559">
    <property type="component" value="Unassembled WGS sequence"/>
</dbReference>
<evidence type="ECO:0000256" key="2">
    <source>
        <dbReference type="SAM" id="MobiDB-lite"/>
    </source>
</evidence>
<proteinExistence type="predicted"/>
<feature type="region of interest" description="Disordered" evidence="2">
    <location>
        <begin position="184"/>
        <end position="222"/>
    </location>
</feature>
<dbReference type="InterPro" id="IPR026646">
    <property type="entry name" value="GPRIN2-like/GPRIN3"/>
</dbReference>
<dbReference type="Pfam" id="PF15235">
    <property type="entry name" value="GRIN_C"/>
    <property type="match status" value="1"/>
</dbReference>
<comment type="function">
    <text evidence="1">May be involved in neurite outgrowth.</text>
</comment>
<feature type="compositionally biased region" description="Polar residues" evidence="2">
    <location>
        <begin position="191"/>
        <end position="206"/>
    </location>
</feature>
<feature type="region of interest" description="Disordered" evidence="2">
    <location>
        <begin position="1"/>
        <end position="28"/>
    </location>
</feature>
<protein>
    <submittedName>
        <fullName evidence="3">Uncharacterized protein</fullName>
    </submittedName>
</protein>
<evidence type="ECO:0000256" key="1">
    <source>
        <dbReference type="ARBA" id="ARBA00002358"/>
    </source>
</evidence>
<name>A0A8J1U6J5_OWEFU</name>
<accession>A0A8J1U6J5</accession>
<dbReference type="OrthoDB" id="10049175at2759"/>
<dbReference type="AlphaFoldDB" id="A0A8J1U6J5"/>
<reference evidence="3" key="1">
    <citation type="submission" date="2022-03" db="EMBL/GenBank/DDBJ databases">
        <authorList>
            <person name="Martin C."/>
        </authorList>
    </citation>
    <scope>NUCLEOTIDE SEQUENCE</scope>
</reference>
<dbReference type="PANTHER" id="PTHR15718:SF3">
    <property type="entry name" value="G PROTEIN-REGULATED INDUCER OF NEURITE OUTGROWTH C-TERMINAL DOMAIN-CONTAINING PROTEIN"/>
    <property type="match status" value="1"/>
</dbReference>
<comment type="caution">
    <text evidence="3">The sequence shown here is derived from an EMBL/GenBank/DDBJ whole genome shotgun (WGS) entry which is preliminary data.</text>
</comment>
<dbReference type="EMBL" id="CAIIXF020000009">
    <property type="protein sequence ID" value="CAH1795124.1"/>
    <property type="molecule type" value="Genomic_DNA"/>
</dbReference>
<evidence type="ECO:0000313" key="3">
    <source>
        <dbReference type="EMBL" id="CAH1795124.1"/>
    </source>
</evidence>
<evidence type="ECO:0000313" key="4">
    <source>
        <dbReference type="Proteomes" id="UP000749559"/>
    </source>
</evidence>
<sequence>MYRHVISTERRRRPYKRSASTPEMASKSLAEAMSQIECELLPVTAEQDETILEDDSSEEINECSKLLKHNELVDSKTMASAAHTKSPNVALETAKKEKRTRFQPHNSHGYMDIHKETETNLLLNPEHLENVGTSSTLLNRVKQKLKYKVLRASEVVMLQTQSDITGTSQRFSLDKSAIAMHDLNANKRLQRSNSTLSRTRFQTEPATSLDRRSSLKEQRKSSFRRYHTTSCQSPIEILSNDMKAASLKPRNDEGIVCSSEDLESILVDFKKTSSKRPPNRAMSMDTSVVKKPSDKPRSVDRSISCPNSAAISHAMKLHNTTVNETLTEMVEPVKGSPSPGDDHENLYPNVLVNKGAKPKTPKMGNVDHGHVDTHLNTSESSRITIDGDEKITQDEETINPRKAPPEIVFDESGQTWDVYGAELDPEMLGLAIQRHLESMLNKKRLAMNEISEKLEKIDNPEFKNNNTFSSIFNFFCFLKPDKGKC</sequence>
<feature type="region of interest" description="Disordered" evidence="2">
    <location>
        <begin position="273"/>
        <end position="301"/>
    </location>
</feature>
<feature type="compositionally biased region" description="Basic and acidic residues" evidence="2">
    <location>
        <begin position="209"/>
        <end position="220"/>
    </location>
</feature>
<feature type="compositionally biased region" description="Basic and acidic residues" evidence="2">
    <location>
        <begin position="291"/>
        <end position="300"/>
    </location>
</feature>